<feature type="region of interest" description="Disordered" evidence="1">
    <location>
        <begin position="151"/>
        <end position="207"/>
    </location>
</feature>
<feature type="compositionally biased region" description="Polar residues" evidence="1">
    <location>
        <begin position="152"/>
        <end position="162"/>
    </location>
</feature>
<comment type="caution">
    <text evidence="3">The sequence shown here is derived from an EMBL/GenBank/DDBJ whole genome shotgun (WGS) entry which is preliminary data.</text>
</comment>
<reference evidence="3" key="1">
    <citation type="submission" date="2020-11" db="EMBL/GenBank/DDBJ databases">
        <authorList>
            <person name="Koelle M."/>
            <person name="Horta M.A.C."/>
            <person name="Nowrousian M."/>
            <person name="Ohm R.A."/>
            <person name="Benz P."/>
            <person name="Pilgard A."/>
        </authorList>
    </citation>
    <scope>NUCLEOTIDE SEQUENCE</scope>
    <source>
        <strain evidence="3">FPRL280</strain>
    </source>
</reference>
<keyword evidence="2" id="KW-0472">Membrane</keyword>
<proteinExistence type="predicted"/>
<dbReference type="EMBL" id="JADOXO010000039">
    <property type="protein sequence ID" value="KAF9817698.1"/>
    <property type="molecule type" value="Genomic_DNA"/>
</dbReference>
<sequence length="256" mass="28106">MSPVVSYPSHSFAPLQTSNFDQHRELLSHWAAQPTRQLELHFVRRHPNFSQVKARAVPTTSAPNDNTMLSMISACAPTGFYAVVGACLGVTTLVCLIAAVILSRRRATGSRSTCLNEAERPSLRIDPNFRPCGYVCNQCPKMLCTHFRPSHCTPSTSAQSAARKTMATEEPETPSAGTPLHASTSTASPIESIQTSGEEGRPPSYSSYKESLEIELPRHDVAEAPRVIINNPMLKPETYLEYVDFNATEPTRGFEL</sequence>
<keyword evidence="2" id="KW-0812">Transmembrane</keyword>
<name>A0A8H7P6H8_9APHY</name>
<reference evidence="3" key="2">
    <citation type="journal article" name="Front. Microbiol.">
        <title>Degradative Capacity of Two Strains of Rhodonia placenta: From Phenotype to Genotype.</title>
        <authorList>
            <person name="Kolle M."/>
            <person name="Horta M.A.C."/>
            <person name="Nowrousian M."/>
            <person name="Ohm R.A."/>
            <person name="Benz J.P."/>
            <person name="Pilgard A."/>
        </authorList>
    </citation>
    <scope>NUCLEOTIDE SEQUENCE</scope>
    <source>
        <strain evidence="3">FPRL280</strain>
    </source>
</reference>
<gene>
    <name evidence="3" type="ORF">IEO21_03247</name>
</gene>
<evidence type="ECO:0000313" key="3">
    <source>
        <dbReference type="EMBL" id="KAF9817698.1"/>
    </source>
</evidence>
<evidence type="ECO:0000256" key="1">
    <source>
        <dbReference type="SAM" id="MobiDB-lite"/>
    </source>
</evidence>
<keyword evidence="2" id="KW-1133">Transmembrane helix</keyword>
<accession>A0A8H7P6H8</accession>
<dbReference type="Proteomes" id="UP000639403">
    <property type="component" value="Unassembled WGS sequence"/>
</dbReference>
<feature type="compositionally biased region" description="Polar residues" evidence="1">
    <location>
        <begin position="181"/>
        <end position="197"/>
    </location>
</feature>
<feature type="transmembrane region" description="Helical" evidence="2">
    <location>
        <begin position="79"/>
        <end position="102"/>
    </location>
</feature>
<protein>
    <submittedName>
        <fullName evidence="3">Uncharacterized protein</fullName>
    </submittedName>
</protein>
<organism evidence="3 4">
    <name type="scientific">Rhodonia placenta</name>
    <dbReference type="NCBI Taxonomy" id="104341"/>
    <lineage>
        <taxon>Eukaryota</taxon>
        <taxon>Fungi</taxon>
        <taxon>Dikarya</taxon>
        <taxon>Basidiomycota</taxon>
        <taxon>Agaricomycotina</taxon>
        <taxon>Agaricomycetes</taxon>
        <taxon>Polyporales</taxon>
        <taxon>Adustoporiaceae</taxon>
        <taxon>Rhodonia</taxon>
    </lineage>
</organism>
<dbReference type="AlphaFoldDB" id="A0A8H7P6H8"/>
<evidence type="ECO:0000256" key="2">
    <source>
        <dbReference type="SAM" id="Phobius"/>
    </source>
</evidence>
<evidence type="ECO:0000313" key="4">
    <source>
        <dbReference type="Proteomes" id="UP000639403"/>
    </source>
</evidence>